<dbReference type="GO" id="GO:0043709">
    <property type="term" value="P:cell adhesion involved in single-species biofilm formation"/>
    <property type="evidence" value="ECO:0007669"/>
    <property type="project" value="TreeGrafter"/>
</dbReference>
<dbReference type="PROSITE" id="PS50887">
    <property type="entry name" value="GGDEF"/>
    <property type="match status" value="1"/>
</dbReference>
<dbReference type="InterPro" id="IPR050469">
    <property type="entry name" value="Diguanylate_Cyclase"/>
</dbReference>
<accession>A0A5C6AHT8</accession>
<comment type="caution">
    <text evidence="6">The sequence shown here is derived from an EMBL/GenBank/DDBJ whole genome shotgun (WGS) entry which is preliminary data.</text>
</comment>
<feature type="coiled-coil region" evidence="3">
    <location>
        <begin position="169"/>
        <end position="210"/>
    </location>
</feature>
<evidence type="ECO:0000256" key="4">
    <source>
        <dbReference type="SAM" id="MobiDB-lite"/>
    </source>
</evidence>
<evidence type="ECO:0000313" key="6">
    <source>
        <dbReference type="EMBL" id="TWT98818.1"/>
    </source>
</evidence>
<dbReference type="CDD" id="cd01949">
    <property type="entry name" value="GGDEF"/>
    <property type="match status" value="1"/>
</dbReference>
<dbReference type="InterPro" id="IPR000160">
    <property type="entry name" value="GGDEF_dom"/>
</dbReference>
<feature type="region of interest" description="Disordered" evidence="4">
    <location>
        <begin position="1"/>
        <end position="40"/>
    </location>
</feature>
<dbReference type="SUPFAM" id="SSF55073">
    <property type="entry name" value="Nucleotide cyclase"/>
    <property type="match status" value="1"/>
</dbReference>
<dbReference type="AlphaFoldDB" id="A0A5C6AHT8"/>
<dbReference type="PANTHER" id="PTHR45138">
    <property type="entry name" value="REGULATORY COMPONENTS OF SENSORY TRANSDUCTION SYSTEM"/>
    <property type="match status" value="1"/>
</dbReference>
<feature type="compositionally biased region" description="Gly residues" evidence="4">
    <location>
        <begin position="1"/>
        <end position="10"/>
    </location>
</feature>
<evidence type="ECO:0000313" key="7">
    <source>
        <dbReference type="Proteomes" id="UP000316213"/>
    </source>
</evidence>
<keyword evidence="6" id="KW-0808">Transferase</keyword>
<keyword evidence="6" id="KW-0548">Nucleotidyltransferase</keyword>
<dbReference type="Proteomes" id="UP000316213">
    <property type="component" value="Unassembled WGS sequence"/>
</dbReference>
<dbReference type="GO" id="GO:0052621">
    <property type="term" value="F:diguanylate cyclase activity"/>
    <property type="evidence" value="ECO:0007669"/>
    <property type="project" value="UniProtKB-EC"/>
</dbReference>
<dbReference type="NCBIfam" id="TIGR00254">
    <property type="entry name" value="GGDEF"/>
    <property type="match status" value="1"/>
</dbReference>
<feature type="domain" description="GGDEF" evidence="5">
    <location>
        <begin position="241"/>
        <end position="375"/>
    </location>
</feature>
<dbReference type="InterPro" id="IPR043128">
    <property type="entry name" value="Rev_trsase/Diguanyl_cyclase"/>
</dbReference>
<dbReference type="GO" id="GO:0005886">
    <property type="term" value="C:plasma membrane"/>
    <property type="evidence" value="ECO:0007669"/>
    <property type="project" value="TreeGrafter"/>
</dbReference>
<dbReference type="PANTHER" id="PTHR45138:SF9">
    <property type="entry name" value="DIGUANYLATE CYCLASE DGCM-RELATED"/>
    <property type="match status" value="1"/>
</dbReference>
<dbReference type="GO" id="GO:1902201">
    <property type="term" value="P:negative regulation of bacterial-type flagellum-dependent cell motility"/>
    <property type="evidence" value="ECO:0007669"/>
    <property type="project" value="TreeGrafter"/>
</dbReference>
<dbReference type="Gene3D" id="3.30.70.270">
    <property type="match status" value="1"/>
</dbReference>
<sequence>MHVAGLGRGLNLGESTMATPSSPGNAMKSRSSQTDMRVDPKPDVSPFEIAKQALGHVGRFQTPPTPSVYEVWYRYVEGVDDIIANLSHAVEDVNSVTVDMLDQLHKQYCVPSETSNQMMAEELIGEMSSLQAVVDDQIQAGQTFGDSINEACDSLNQDNPSLEIVAACAKTMLVSNAAMQQQIKQLNQQLQASQEKVQALQHELIDSQRATMTDPLTGLGNRRHFEIGVRKSLVANDRDQRNTFLFVIDVDHFKTINDTYGHECGDKVIKYVASQISRHCTQGSISRIGGDEFAIIVDVADHQEASEIATELRKFFASTPLKLNASGDDLGTIKLSIGAACLREDDDEKSWFVRADKLLYQAKDGGRNNAVVEHFR</sequence>
<keyword evidence="3" id="KW-0175">Coiled coil</keyword>
<gene>
    <name evidence="6" type="primary">adrA</name>
    <name evidence="6" type="ORF">Pla100_19840</name>
</gene>
<dbReference type="EC" id="2.7.7.65" evidence="1"/>
<dbReference type="InterPro" id="IPR029787">
    <property type="entry name" value="Nucleotide_cyclase"/>
</dbReference>
<evidence type="ECO:0000256" key="1">
    <source>
        <dbReference type="ARBA" id="ARBA00012528"/>
    </source>
</evidence>
<evidence type="ECO:0000259" key="5">
    <source>
        <dbReference type="PROSITE" id="PS50887"/>
    </source>
</evidence>
<feature type="compositionally biased region" description="Polar residues" evidence="4">
    <location>
        <begin position="13"/>
        <end position="35"/>
    </location>
</feature>
<dbReference type="Pfam" id="PF00990">
    <property type="entry name" value="GGDEF"/>
    <property type="match status" value="1"/>
</dbReference>
<reference evidence="6 7" key="1">
    <citation type="submission" date="2019-02" db="EMBL/GenBank/DDBJ databases">
        <title>Deep-cultivation of Planctomycetes and their phenomic and genomic characterization uncovers novel biology.</title>
        <authorList>
            <person name="Wiegand S."/>
            <person name="Jogler M."/>
            <person name="Boedeker C."/>
            <person name="Pinto D."/>
            <person name="Vollmers J."/>
            <person name="Rivas-Marin E."/>
            <person name="Kohn T."/>
            <person name="Peeters S.H."/>
            <person name="Heuer A."/>
            <person name="Rast P."/>
            <person name="Oberbeckmann S."/>
            <person name="Bunk B."/>
            <person name="Jeske O."/>
            <person name="Meyerdierks A."/>
            <person name="Storesund J.E."/>
            <person name="Kallscheuer N."/>
            <person name="Luecker S."/>
            <person name="Lage O.M."/>
            <person name="Pohl T."/>
            <person name="Merkel B.J."/>
            <person name="Hornburger P."/>
            <person name="Mueller R.-W."/>
            <person name="Bruemmer F."/>
            <person name="Labrenz M."/>
            <person name="Spormann A.M."/>
            <person name="Op Den Camp H."/>
            <person name="Overmann J."/>
            <person name="Amann R."/>
            <person name="Jetten M.S.M."/>
            <person name="Mascher T."/>
            <person name="Medema M.H."/>
            <person name="Devos D.P."/>
            <person name="Kaster A.-K."/>
            <person name="Ovreas L."/>
            <person name="Rohde M."/>
            <person name="Galperin M.Y."/>
            <person name="Jogler C."/>
        </authorList>
    </citation>
    <scope>NUCLEOTIDE SEQUENCE [LARGE SCALE GENOMIC DNA]</scope>
    <source>
        <strain evidence="6 7">Pla100</strain>
    </source>
</reference>
<comment type="catalytic activity">
    <reaction evidence="2">
        <text>2 GTP = 3',3'-c-di-GMP + 2 diphosphate</text>
        <dbReference type="Rhea" id="RHEA:24898"/>
        <dbReference type="ChEBI" id="CHEBI:33019"/>
        <dbReference type="ChEBI" id="CHEBI:37565"/>
        <dbReference type="ChEBI" id="CHEBI:58805"/>
        <dbReference type="EC" id="2.7.7.65"/>
    </reaction>
</comment>
<dbReference type="EMBL" id="SJPM01000003">
    <property type="protein sequence ID" value="TWT98818.1"/>
    <property type="molecule type" value="Genomic_DNA"/>
</dbReference>
<evidence type="ECO:0000256" key="2">
    <source>
        <dbReference type="ARBA" id="ARBA00034247"/>
    </source>
</evidence>
<proteinExistence type="predicted"/>
<organism evidence="6 7">
    <name type="scientific">Neorhodopirellula pilleata</name>
    <dbReference type="NCBI Taxonomy" id="2714738"/>
    <lineage>
        <taxon>Bacteria</taxon>
        <taxon>Pseudomonadati</taxon>
        <taxon>Planctomycetota</taxon>
        <taxon>Planctomycetia</taxon>
        <taxon>Pirellulales</taxon>
        <taxon>Pirellulaceae</taxon>
        <taxon>Neorhodopirellula</taxon>
    </lineage>
</organism>
<protein>
    <recommendedName>
        <fullName evidence="1">diguanylate cyclase</fullName>
        <ecNumber evidence="1">2.7.7.65</ecNumber>
    </recommendedName>
</protein>
<keyword evidence="7" id="KW-1185">Reference proteome</keyword>
<name>A0A5C6AHT8_9BACT</name>
<evidence type="ECO:0000256" key="3">
    <source>
        <dbReference type="SAM" id="Coils"/>
    </source>
</evidence>
<dbReference type="FunFam" id="3.30.70.270:FF:000001">
    <property type="entry name" value="Diguanylate cyclase domain protein"/>
    <property type="match status" value="1"/>
</dbReference>
<dbReference type="SMART" id="SM00267">
    <property type="entry name" value="GGDEF"/>
    <property type="match status" value="1"/>
</dbReference>